<sequence length="83" mass="9253">MPVELTVVIDRESRVTEFSIGISYKSCLGCKVIRALQLKEQQLLTNLCPVLEVPLFDVPDLVAVNLEVSDFPHTVPDVQSEQV</sequence>
<dbReference type="KEGG" id="aja:AJAP_22500"/>
<dbReference type="Proteomes" id="UP000028492">
    <property type="component" value="Chromosome"/>
</dbReference>
<protein>
    <submittedName>
        <fullName evidence="1">Uncharacterized protein</fullName>
    </submittedName>
</protein>
<dbReference type="RefSeq" id="WP_038514925.1">
    <property type="nucleotide sequence ID" value="NZ_CP008953.1"/>
</dbReference>
<dbReference type="HOGENOM" id="CLU_2535213_0_0_11"/>
<keyword evidence="2" id="KW-1185">Reference proteome</keyword>
<evidence type="ECO:0000313" key="2">
    <source>
        <dbReference type="Proteomes" id="UP000028492"/>
    </source>
</evidence>
<name>A0A075V3D3_9PSEU</name>
<evidence type="ECO:0000313" key="1">
    <source>
        <dbReference type="EMBL" id="AIG77355.1"/>
    </source>
</evidence>
<proteinExistence type="predicted"/>
<accession>A0A075V3D3</accession>
<dbReference type="AlphaFoldDB" id="A0A075V3D3"/>
<gene>
    <name evidence="1" type="ORF">AJAP_22500</name>
</gene>
<dbReference type="EMBL" id="CP008953">
    <property type="protein sequence ID" value="AIG77355.1"/>
    <property type="molecule type" value="Genomic_DNA"/>
</dbReference>
<organism evidence="1 2">
    <name type="scientific">Amycolatopsis japonica</name>
    <dbReference type="NCBI Taxonomy" id="208439"/>
    <lineage>
        <taxon>Bacteria</taxon>
        <taxon>Bacillati</taxon>
        <taxon>Actinomycetota</taxon>
        <taxon>Actinomycetes</taxon>
        <taxon>Pseudonocardiales</taxon>
        <taxon>Pseudonocardiaceae</taxon>
        <taxon>Amycolatopsis</taxon>
        <taxon>Amycolatopsis japonica group</taxon>
    </lineage>
</organism>
<reference evidence="1 2" key="1">
    <citation type="journal article" date="2014" name="J. Biotechnol.">
        <title>Complete genome sequence of the actinobacterium Amycolatopsis japonica MG417-CF17(T) (=DSM 44213T) producing (S,S)-N,N'-ethylenediaminedisuccinic acid.</title>
        <authorList>
            <person name="Stegmann E."/>
            <person name="Albersmeier A."/>
            <person name="Spohn M."/>
            <person name="Gert H."/>
            <person name="Weber T."/>
            <person name="Wohlleben W."/>
            <person name="Kalinowski J."/>
            <person name="Ruckert C."/>
        </authorList>
    </citation>
    <scope>NUCLEOTIDE SEQUENCE [LARGE SCALE GENOMIC DNA]</scope>
    <source>
        <strain evidence="2">MG417-CF17 (DSM 44213)</strain>
    </source>
</reference>